<accession>A0A6M4G1T1</accession>
<dbReference type="PROSITE" id="PS51257">
    <property type="entry name" value="PROKAR_LIPOPROTEIN"/>
    <property type="match status" value="1"/>
</dbReference>
<protein>
    <recommendedName>
        <fullName evidence="4">Lipoprotein</fullName>
    </recommendedName>
</protein>
<evidence type="ECO:0000313" key="3">
    <source>
        <dbReference type="Proteomes" id="UP000502611"/>
    </source>
</evidence>
<name>A0A6M4G1T1_SPHYA</name>
<gene>
    <name evidence="2" type="ORF">HH800_01800</name>
</gene>
<proteinExistence type="predicted"/>
<dbReference type="AlphaFoldDB" id="A0A6M4G1T1"/>
<dbReference type="Proteomes" id="UP000502611">
    <property type="component" value="Chromosome"/>
</dbReference>
<dbReference type="RefSeq" id="WP_169860008.1">
    <property type="nucleotide sequence ID" value="NZ_CP053021.1"/>
</dbReference>
<evidence type="ECO:0000256" key="1">
    <source>
        <dbReference type="SAM" id="MobiDB-lite"/>
    </source>
</evidence>
<evidence type="ECO:0008006" key="4">
    <source>
        <dbReference type="Google" id="ProtNLM"/>
    </source>
</evidence>
<dbReference type="EMBL" id="CP053021">
    <property type="protein sequence ID" value="QJR01039.1"/>
    <property type="molecule type" value="Genomic_DNA"/>
</dbReference>
<feature type="region of interest" description="Disordered" evidence="1">
    <location>
        <begin position="118"/>
        <end position="143"/>
    </location>
</feature>
<organism evidence="2 3">
    <name type="scientific">Sphingobium yanoikuyae</name>
    <name type="common">Sphingomonas yanoikuyae</name>
    <dbReference type="NCBI Taxonomy" id="13690"/>
    <lineage>
        <taxon>Bacteria</taxon>
        <taxon>Pseudomonadati</taxon>
        <taxon>Pseudomonadota</taxon>
        <taxon>Alphaproteobacteria</taxon>
        <taxon>Sphingomonadales</taxon>
        <taxon>Sphingomonadaceae</taxon>
        <taxon>Sphingobium</taxon>
    </lineage>
</organism>
<evidence type="ECO:0000313" key="2">
    <source>
        <dbReference type="EMBL" id="QJR01039.1"/>
    </source>
</evidence>
<sequence length="143" mass="16071">MKWPCTPLLFLGMAACVDEPIRDCDGIEQEVVAMEQGLLKITGARETSRSPKDLVCHGTAIYKNNVEIEMRYRVYIDEDGEEMIAYDTDEADAAREAAEQRQAEQQMKAAVDDAIQDFDPHMRDNLPPGAWDRMRNGGGPTSY</sequence>
<reference evidence="2 3" key="1">
    <citation type="submission" date="2020-04" db="EMBL/GenBank/DDBJ databases">
        <title>The Whole Genome Analysis of High salt-tolerant Sphingobium yanoikuyae YC-XJ2 with Aryl organophosphorus flame retardants (aryl-OPFRs)-degrading capacity and characteristics of Related phosphotriesterase.</title>
        <authorList>
            <person name="Li X."/>
        </authorList>
    </citation>
    <scope>NUCLEOTIDE SEQUENCE [LARGE SCALE GENOMIC DNA]</scope>
    <source>
        <strain evidence="2 3">YC-XJ2</strain>
    </source>
</reference>